<reference evidence="3 4" key="1">
    <citation type="journal article" date="2015" name="Genome Biol.">
        <title>Comparative genomics of Steinernema reveals deeply conserved gene regulatory networks.</title>
        <authorList>
            <person name="Dillman A.R."/>
            <person name="Macchietto M."/>
            <person name="Porter C.F."/>
            <person name="Rogers A."/>
            <person name="Williams B."/>
            <person name="Antoshechkin I."/>
            <person name="Lee M.M."/>
            <person name="Goodwin Z."/>
            <person name="Lu X."/>
            <person name="Lewis E.E."/>
            <person name="Goodrich-Blair H."/>
            <person name="Stock S.P."/>
            <person name="Adams B.J."/>
            <person name="Sternberg P.W."/>
            <person name="Mortazavi A."/>
        </authorList>
    </citation>
    <scope>NUCLEOTIDE SEQUENCE [LARGE SCALE GENOMIC DNA]</scope>
    <source>
        <strain evidence="3 4">ALL</strain>
    </source>
</reference>
<keyword evidence="4" id="KW-1185">Reference proteome</keyword>
<reference evidence="3 4" key="2">
    <citation type="journal article" date="2019" name="G3 (Bethesda)">
        <title>Hybrid Assembly of the Genome of the Entomopathogenic Nematode Steinernema carpocapsae Identifies the X-Chromosome.</title>
        <authorList>
            <person name="Serra L."/>
            <person name="Macchietto M."/>
            <person name="Macias-Munoz A."/>
            <person name="McGill C.J."/>
            <person name="Rodriguez I.M."/>
            <person name="Rodriguez B."/>
            <person name="Murad R."/>
            <person name="Mortazavi A."/>
        </authorList>
    </citation>
    <scope>NUCLEOTIDE SEQUENCE [LARGE SCALE GENOMIC DNA]</scope>
    <source>
        <strain evidence="3 4">ALL</strain>
    </source>
</reference>
<dbReference type="PROSITE" id="PS50041">
    <property type="entry name" value="C_TYPE_LECTIN_2"/>
    <property type="match status" value="1"/>
</dbReference>
<feature type="signal peptide" evidence="1">
    <location>
        <begin position="1"/>
        <end position="16"/>
    </location>
</feature>
<dbReference type="PRINTS" id="PR00770">
    <property type="entry name" value="EMAJORBASICP"/>
</dbReference>
<dbReference type="InterPro" id="IPR002352">
    <property type="entry name" value="Eosinophil_major_basic"/>
</dbReference>
<dbReference type="InterPro" id="IPR016187">
    <property type="entry name" value="CTDL_fold"/>
</dbReference>
<dbReference type="Gene3D" id="3.10.100.10">
    <property type="entry name" value="Mannose-Binding Protein A, subunit A"/>
    <property type="match status" value="1"/>
</dbReference>
<accession>A0A4U5PMC4</accession>
<dbReference type="SUPFAM" id="SSF56436">
    <property type="entry name" value="C-type lectin-like"/>
    <property type="match status" value="1"/>
</dbReference>
<proteinExistence type="predicted"/>
<dbReference type="Proteomes" id="UP000298663">
    <property type="component" value="Unassembled WGS sequence"/>
</dbReference>
<organism evidence="3 4">
    <name type="scientific">Steinernema carpocapsae</name>
    <name type="common">Entomopathogenic nematode</name>
    <dbReference type="NCBI Taxonomy" id="34508"/>
    <lineage>
        <taxon>Eukaryota</taxon>
        <taxon>Metazoa</taxon>
        <taxon>Ecdysozoa</taxon>
        <taxon>Nematoda</taxon>
        <taxon>Chromadorea</taxon>
        <taxon>Rhabditida</taxon>
        <taxon>Tylenchina</taxon>
        <taxon>Panagrolaimomorpha</taxon>
        <taxon>Strongyloidoidea</taxon>
        <taxon>Steinernematidae</taxon>
        <taxon>Steinernema</taxon>
    </lineage>
</organism>
<evidence type="ECO:0000256" key="1">
    <source>
        <dbReference type="SAM" id="SignalP"/>
    </source>
</evidence>
<feature type="domain" description="C-type lectin" evidence="2">
    <location>
        <begin position="27"/>
        <end position="146"/>
    </location>
</feature>
<dbReference type="GO" id="GO:0006955">
    <property type="term" value="P:immune response"/>
    <property type="evidence" value="ECO:0007669"/>
    <property type="project" value="InterPro"/>
</dbReference>
<evidence type="ECO:0000259" key="2">
    <source>
        <dbReference type="PROSITE" id="PS50041"/>
    </source>
</evidence>
<keyword evidence="1" id="KW-0732">Signal</keyword>
<dbReference type="InterPro" id="IPR016186">
    <property type="entry name" value="C-type_lectin-like/link_sf"/>
</dbReference>
<protein>
    <recommendedName>
        <fullName evidence="2">C-type lectin domain-containing protein</fullName>
    </recommendedName>
</protein>
<dbReference type="Pfam" id="PF00059">
    <property type="entry name" value="Lectin_C"/>
    <property type="match status" value="1"/>
</dbReference>
<dbReference type="InterPro" id="IPR001304">
    <property type="entry name" value="C-type_lectin-like"/>
</dbReference>
<dbReference type="STRING" id="34508.A0A4U5PMC4"/>
<dbReference type="AlphaFoldDB" id="A0A4U5PMC4"/>
<gene>
    <name evidence="3" type="ORF">L596_010888</name>
</gene>
<dbReference type="CDD" id="cd00037">
    <property type="entry name" value="CLECT"/>
    <property type="match status" value="1"/>
</dbReference>
<dbReference type="EMBL" id="AZBU02000002">
    <property type="protein sequence ID" value="TKR96944.1"/>
    <property type="molecule type" value="Genomic_DNA"/>
</dbReference>
<feature type="chain" id="PRO_5020583870" description="C-type lectin domain-containing protein" evidence="1">
    <location>
        <begin position="17"/>
        <end position="210"/>
    </location>
</feature>
<name>A0A4U5PMC4_STECR</name>
<comment type="caution">
    <text evidence="3">The sequence shown here is derived from an EMBL/GenBank/DDBJ whole genome shotgun (WGS) entry which is preliminary data.</text>
</comment>
<dbReference type="OrthoDB" id="5837296at2759"/>
<dbReference type="SMART" id="SM00034">
    <property type="entry name" value="CLECT"/>
    <property type="match status" value="1"/>
</dbReference>
<evidence type="ECO:0000313" key="3">
    <source>
        <dbReference type="EMBL" id="TKR96944.1"/>
    </source>
</evidence>
<dbReference type="PANTHER" id="PTHR22803">
    <property type="entry name" value="MANNOSE, PHOSPHOLIPASE, LECTIN RECEPTOR RELATED"/>
    <property type="match status" value="1"/>
</dbReference>
<evidence type="ECO:0000313" key="4">
    <source>
        <dbReference type="Proteomes" id="UP000298663"/>
    </source>
</evidence>
<dbReference type="InterPro" id="IPR050111">
    <property type="entry name" value="C-type_lectin/snaclec_domain"/>
</dbReference>
<sequence>MHSLLCLLFFLPTVASNCYEFQIPSTDGTKCFTIFEGELTYDQAQTQCAQVNSGQTPLGGTAMAAVHNLTDNDVLLGIANGRSFWLGGTNKHSGNTWNWVDRSKFDFKNWAAGQPGKAKNRCLLVDGVTGLWKAVDCGTTAVFVCQSNSVIYAPDGPPSTSCPEKTVCREGFAYVATSAVFTSWDDAEKYCLAKYKGIWLQSTIERQSLL</sequence>